<dbReference type="HOGENOM" id="CLU_394764_0_0_6"/>
<dbReference type="AlphaFoldDB" id="B3PKE6"/>
<reference evidence="5 6" key="1">
    <citation type="journal article" date="2008" name="J. Bacteriol.">
        <title>Insights into plant cell wall degradation from the genome sequence of the soil bacterium Cellvibrio japonicus.</title>
        <authorList>
            <person name="Deboy R.T."/>
            <person name="Mongodin E.F."/>
            <person name="Fouts D.E."/>
            <person name="Tailford L.E."/>
            <person name="Khouri H."/>
            <person name="Emerson J.B."/>
            <person name="Mohamoud Y."/>
            <person name="Watkins K."/>
            <person name="Henrissat B."/>
            <person name="Gilbert H.J."/>
            <person name="Nelson K.E."/>
        </authorList>
    </citation>
    <scope>NUCLEOTIDE SEQUENCE [LARGE SCALE GENOMIC DNA]</scope>
    <source>
        <strain evidence="5 6">Ueda107</strain>
    </source>
</reference>
<dbReference type="KEGG" id="cja:CJA_2414"/>
<dbReference type="SUPFAM" id="SSF50939">
    <property type="entry name" value="Sialidases"/>
    <property type="match status" value="1"/>
</dbReference>
<proteinExistence type="predicted"/>
<dbReference type="GO" id="GO:0009523">
    <property type="term" value="C:photosystem II"/>
    <property type="evidence" value="ECO:0007669"/>
    <property type="project" value="UniProtKB-KW"/>
</dbReference>
<sequence>MGFSRFFYVYLPGFSRVFLVALVGTSLLGGCSKRDTHTPITEQPPTIKLAPVVDQQRFHTTYLAHVTTETNSLITGTDGSILLHNQAEGYWRALPTAGLTSSIFAIAATDDGQQMMAVGEDGLIIMSNNAGIDWEQLAAPTTAHLRTLVFDPLRQAWWIGGDQGTLLKTPRDLSRWQAESWPQGKSITQLSYHPAQQRLTASGDEGLIALLNTDSHFWQQQNIPASTRITQHAVNDQNTTIALTTEGNVLRKNAGSISSAWQMVTLSPNTYLSGSVYDAFHRTWIVFDSEGHIYLSDDQGEHWAAVAGVDTYLNRGIYLAHIHRLLLVGDRGLVALSDDGGRTWSQQWLSDQAIEGIVALNPQTLLAYGNKGLLLESLDAGKHWHLLQTPIDPFIHEVIAINPDKQRWLAVGAKGLMLVSDDQGKSWQRQESATHQDDYLFTVIQEPTTHTLLSAGPPGTLLRSTDAGHHWERQLNLDNAGEGYFHQLLSNRRGTLVALAGPGKTLYSEDDGLNWQAAQIIGEQHLYAGVYVDKAEVFIAVGQSGAIQRSHDGKVWEAITSNAGQDLYSLLADGNHIWIGGNRGTLLHSIDAGQHWTLVDTGTTKTLQYLTQTPKGSLIATGSQGLVLISRDAGKHWQHIEPPTATNLRRIYHRPNGDLWVASRAGEIFRSQDDGQHWQALPALTSASIKGLLIDESSQTLIGYGEALVRIPLP</sequence>
<dbReference type="GO" id="GO:0015979">
    <property type="term" value="P:photosynthesis"/>
    <property type="evidence" value="ECO:0007669"/>
    <property type="project" value="UniProtKB-KW"/>
</dbReference>
<gene>
    <name evidence="5" type="ordered locus">CJA_2414</name>
</gene>
<dbReference type="InterPro" id="IPR036278">
    <property type="entry name" value="Sialidase_sf"/>
</dbReference>
<dbReference type="PANTHER" id="PTHR47199:SF2">
    <property type="entry name" value="PHOTOSYSTEM II STABILITY_ASSEMBLY FACTOR HCF136, CHLOROPLASTIC"/>
    <property type="match status" value="1"/>
</dbReference>
<dbReference type="Gene3D" id="2.130.10.10">
    <property type="entry name" value="YVTN repeat-like/Quinoprotein amine dehydrogenase"/>
    <property type="match status" value="4"/>
</dbReference>
<dbReference type="CDD" id="cd15482">
    <property type="entry name" value="Sialidase_non-viral"/>
    <property type="match status" value="2"/>
</dbReference>
<dbReference type="RefSeq" id="WP_012488012.1">
    <property type="nucleotide sequence ID" value="NC_010995.1"/>
</dbReference>
<feature type="domain" description="DUF6242" evidence="4">
    <location>
        <begin position="538"/>
        <end position="641"/>
    </location>
</feature>
<organism evidence="5 6">
    <name type="scientific">Cellvibrio japonicus (strain Ueda107)</name>
    <name type="common">Pseudomonas fluorescens subsp. cellulosa</name>
    <dbReference type="NCBI Taxonomy" id="498211"/>
    <lineage>
        <taxon>Bacteria</taxon>
        <taxon>Pseudomonadati</taxon>
        <taxon>Pseudomonadota</taxon>
        <taxon>Gammaproteobacteria</taxon>
        <taxon>Cellvibrionales</taxon>
        <taxon>Cellvibrionaceae</taxon>
        <taxon>Cellvibrio</taxon>
    </lineage>
</organism>
<evidence type="ECO:0000256" key="1">
    <source>
        <dbReference type="ARBA" id="ARBA00022531"/>
    </source>
</evidence>
<dbReference type="InterPro" id="IPR028203">
    <property type="entry name" value="PSII_CF48-like_dom"/>
</dbReference>
<feature type="domain" description="Photosynthesis system II assembly factor Ycf48/Hcf136-like" evidence="3">
    <location>
        <begin position="384"/>
        <end position="518"/>
    </location>
</feature>
<dbReference type="SUPFAM" id="SSF110296">
    <property type="entry name" value="Oligoxyloglucan reducing end-specific cellobiohydrolase"/>
    <property type="match status" value="1"/>
</dbReference>
<dbReference type="OrthoDB" id="9813892at2"/>
<evidence type="ECO:0000313" key="6">
    <source>
        <dbReference type="Proteomes" id="UP000001036"/>
    </source>
</evidence>
<evidence type="ECO:0000313" key="5">
    <source>
        <dbReference type="EMBL" id="ACE85866.1"/>
    </source>
</evidence>
<keyword evidence="2" id="KW-0604">Photosystem II</keyword>
<evidence type="ECO:0000256" key="2">
    <source>
        <dbReference type="ARBA" id="ARBA00023276"/>
    </source>
</evidence>
<dbReference type="Pfam" id="PF14870">
    <property type="entry name" value="PSII_BNR"/>
    <property type="match status" value="1"/>
</dbReference>
<dbReference type="Pfam" id="PF25852">
    <property type="entry name" value="DUF6242_C"/>
    <property type="match status" value="1"/>
</dbReference>
<dbReference type="Proteomes" id="UP000001036">
    <property type="component" value="Chromosome"/>
</dbReference>
<dbReference type="InterPro" id="IPR015943">
    <property type="entry name" value="WD40/YVTN_repeat-like_dom_sf"/>
</dbReference>
<protein>
    <submittedName>
        <fullName evidence="5">BNR/Asp-box repeat domain protein</fullName>
    </submittedName>
</protein>
<name>B3PKE6_CELJU</name>
<dbReference type="PANTHER" id="PTHR47199">
    <property type="entry name" value="PHOTOSYSTEM II STABILITY/ASSEMBLY FACTOR HCF136, CHLOROPLASTIC"/>
    <property type="match status" value="1"/>
</dbReference>
<keyword evidence="1" id="KW-0602">Photosynthesis</keyword>
<dbReference type="STRING" id="498211.CJA_2414"/>
<dbReference type="InterPro" id="IPR036322">
    <property type="entry name" value="WD40_repeat_dom_sf"/>
</dbReference>
<dbReference type="InterPro" id="IPR058667">
    <property type="entry name" value="DUF6242_C"/>
</dbReference>
<evidence type="ECO:0000259" key="4">
    <source>
        <dbReference type="Pfam" id="PF25852"/>
    </source>
</evidence>
<evidence type="ECO:0000259" key="3">
    <source>
        <dbReference type="Pfam" id="PF14870"/>
    </source>
</evidence>
<dbReference type="EMBL" id="CP000934">
    <property type="protein sequence ID" value="ACE85866.1"/>
    <property type="molecule type" value="Genomic_DNA"/>
</dbReference>
<keyword evidence="6" id="KW-1185">Reference proteome</keyword>
<dbReference type="SUPFAM" id="SSF50978">
    <property type="entry name" value="WD40 repeat-like"/>
    <property type="match status" value="1"/>
</dbReference>
<accession>B3PKE6</accession>
<dbReference type="eggNOG" id="COG4447">
    <property type="taxonomic scope" value="Bacteria"/>
</dbReference>
<dbReference type="PROSITE" id="PS51257">
    <property type="entry name" value="PROKAR_LIPOPROTEIN"/>
    <property type="match status" value="1"/>
</dbReference>